<evidence type="ECO:0000313" key="17">
    <source>
        <dbReference type="Proteomes" id="UP001163726"/>
    </source>
</evidence>
<evidence type="ECO:0000256" key="11">
    <source>
        <dbReference type="ARBA" id="ARBA00022916"/>
    </source>
</evidence>
<dbReference type="Gene3D" id="2.60.120.260">
    <property type="entry name" value="Galactose-binding domain-like"/>
    <property type="match status" value="2"/>
</dbReference>
<evidence type="ECO:0000256" key="8">
    <source>
        <dbReference type="ARBA" id="ARBA00022519"/>
    </source>
</evidence>
<evidence type="ECO:0000256" key="12">
    <source>
        <dbReference type="ARBA" id="ARBA00022989"/>
    </source>
</evidence>
<evidence type="ECO:0000256" key="2">
    <source>
        <dbReference type="ARBA" id="ARBA00004377"/>
    </source>
</evidence>
<evidence type="ECO:0000256" key="10">
    <source>
        <dbReference type="ARBA" id="ARBA00022692"/>
    </source>
</evidence>
<keyword evidence="8 15" id="KW-0997">Cell inner membrane</keyword>
<keyword evidence="13 15" id="KW-0472">Membrane</keyword>
<evidence type="ECO:0000256" key="7">
    <source>
        <dbReference type="ARBA" id="ARBA00022475"/>
    </source>
</evidence>
<sequence length="749" mass="84258">MNIVKMIKLISLWITLSILFIAKTNASQLTPMADKSIFEQGYPEPAARYDQALNITELNNVTTRMTGTSPNAIAEFAIHPDTLVNQLALDFSINYSPALLAELSHIKLYLNDYLMATLDLPKQTDTNALNSQQHWSIPLQADVLKDYNQIKYELVGYYTEQCQDDFNKNIWAEISRNSKLNLTYQALSVDSELALLPAPFFYDSLNKMLDLPIVFGQQPSTTTLESAAIVSSWFGQLADWRKSNIKTSINQLPSQHAVVIADNQSRPDFLQHYPLVEKPTVEIISNPKFRYKKILLILGKDEQQVKQAALSLAHASKLMVGRSVEISQPPLIEKRKAYDAPRWITSGETVQFSELISFPDQLQVKGMGSAARSLNLRFAPDLFIWRDQGVDLDLLYRYTPSKSITDTRLNLLINGQFMQGFMLEEYHQDQWNLGNLTIPFAEPTPGESTQSIEIPSFKLSANNVLTFDFSFAIAKSGACSAAPKDSNYGRIDENSSVSLAGYEHYIKMPDLHAFAQSGFPFTKYADLQQTLVLIGKNRSVNEYDLLFNTIAHMSASTGYPASYITIKNDLSDIKADDYDLLIIGQPKSLIKQGSKKSDILISQYKNELNRTLYPGQTEQKVNIELKSRGDLASILSFQSPYDSERTVVALYANSNAGYQLTTEIFQQQESLNKIKGAANVINQYGITHIQTDDNYYVGSLPIHQLIWYHLSDYPVILGLLSVLVLLVLSVIIWRLLKVLTAKRLAEGDE</sequence>
<evidence type="ECO:0000256" key="3">
    <source>
        <dbReference type="ARBA" id="ARBA00005186"/>
    </source>
</evidence>
<keyword evidence="12 15" id="KW-1133">Transmembrane helix</keyword>
<evidence type="ECO:0000256" key="5">
    <source>
        <dbReference type="ARBA" id="ARBA00011437"/>
    </source>
</evidence>
<comment type="subcellular location">
    <subcellularLocation>
        <location evidence="2">Cell inner membrane</location>
        <topology evidence="2">Single-pass membrane protein</topology>
    </subcellularLocation>
</comment>
<evidence type="ECO:0000256" key="4">
    <source>
        <dbReference type="ARBA" id="ARBA00010714"/>
    </source>
</evidence>
<dbReference type="PANTHER" id="PTHR39083">
    <property type="entry name" value="CYCLIC DI-GMP-BINDING PROTEIN"/>
    <property type="match status" value="1"/>
</dbReference>
<comment type="function">
    <text evidence="1 15">Binds the cellulose synthase activator, bis-(3'-5') cyclic diguanylic acid (c-di-GMP).</text>
</comment>
<dbReference type="PANTHER" id="PTHR39083:SF1">
    <property type="entry name" value="CYCLIC DI-GMP-BINDING PROTEIN"/>
    <property type="match status" value="1"/>
</dbReference>
<evidence type="ECO:0000256" key="14">
    <source>
        <dbReference type="ARBA" id="ARBA00033444"/>
    </source>
</evidence>
<gene>
    <name evidence="16" type="ORF">OLW01_17215</name>
</gene>
<dbReference type="PRINTS" id="PR01440">
    <property type="entry name" value="CELLSNTHASEB"/>
</dbReference>
<keyword evidence="9 15" id="KW-0973">c-di-GMP</keyword>
<evidence type="ECO:0000256" key="15">
    <source>
        <dbReference type="RuleBase" id="RU365021"/>
    </source>
</evidence>
<comment type="similarity">
    <text evidence="4 15">Belongs to the AcsB/BcsB family.</text>
</comment>
<accession>A0ABY7AW09</accession>
<keyword evidence="11 15" id="KW-0135">Cellulose biosynthesis</keyword>
<evidence type="ECO:0000313" key="16">
    <source>
        <dbReference type="EMBL" id="WAJ72469.1"/>
    </source>
</evidence>
<dbReference type="InterPro" id="IPR018513">
    <property type="entry name" value="Cell_synthase_bac"/>
</dbReference>
<dbReference type="Pfam" id="PF03170">
    <property type="entry name" value="BcsB"/>
    <property type="match status" value="1"/>
</dbReference>
<organism evidence="16 17">
    <name type="scientific">Catenovulum adriaticum</name>
    <dbReference type="NCBI Taxonomy" id="2984846"/>
    <lineage>
        <taxon>Bacteria</taxon>
        <taxon>Pseudomonadati</taxon>
        <taxon>Pseudomonadota</taxon>
        <taxon>Gammaproteobacteria</taxon>
        <taxon>Alteromonadales</taxon>
        <taxon>Alteromonadaceae</taxon>
        <taxon>Catenovulum</taxon>
    </lineage>
</organism>
<dbReference type="InterPro" id="IPR003920">
    <property type="entry name" value="Cell_synth_B"/>
</dbReference>
<evidence type="ECO:0000256" key="1">
    <source>
        <dbReference type="ARBA" id="ARBA00002057"/>
    </source>
</evidence>
<keyword evidence="16" id="KW-0614">Plasmid</keyword>
<dbReference type="EMBL" id="CP109967">
    <property type="protein sequence ID" value="WAJ72469.1"/>
    <property type="molecule type" value="Genomic_DNA"/>
</dbReference>
<dbReference type="RefSeq" id="WP_268077268.1">
    <property type="nucleotide sequence ID" value="NZ_CP109967.1"/>
</dbReference>
<reference evidence="16" key="1">
    <citation type="submission" date="2022-10" db="EMBL/GenBank/DDBJ databases">
        <title>Catenovulum adriacola sp. nov. isolated in the Harbour of Susak.</title>
        <authorList>
            <person name="Schoch T."/>
            <person name="Reich S.J."/>
            <person name="Stoeferle S."/>
            <person name="Flaiz M."/>
            <person name="Kazda M."/>
            <person name="Riedel C.U."/>
            <person name="Duerre P."/>
        </authorList>
    </citation>
    <scope>NUCLEOTIDE SEQUENCE</scope>
    <source>
        <strain evidence="16">TS8</strain>
        <plasmid evidence="16">pCadTS8_2</plasmid>
    </source>
</reference>
<comment type="subunit">
    <text evidence="5 15">Tightly associated with the cellulose synthase catalytic subunit.</text>
</comment>
<keyword evidence="10 15" id="KW-0812">Transmembrane</keyword>
<evidence type="ECO:0000256" key="6">
    <source>
        <dbReference type="ARBA" id="ARBA00021844"/>
    </source>
</evidence>
<geneLocation type="plasmid" evidence="16 17">
    <name>pCadTS8_2</name>
</geneLocation>
<keyword evidence="7 15" id="KW-1003">Cell membrane</keyword>
<evidence type="ECO:0000256" key="13">
    <source>
        <dbReference type="ARBA" id="ARBA00023136"/>
    </source>
</evidence>
<protein>
    <recommendedName>
        <fullName evidence="6 15">Cyclic di-GMP-binding protein</fullName>
    </recommendedName>
    <alternativeName>
        <fullName evidence="14 15">Cellulose synthase regulatory subunit</fullName>
    </alternativeName>
</protein>
<comment type="pathway">
    <text evidence="3 15">Glycan metabolism; bacterial cellulose biosynthesis.</text>
</comment>
<proteinExistence type="inferred from homology"/>
<evidence type="ECO:0000256" key="9">
    <source>
        <dbReference type="ARBA" id="ARBA00022636"/>
    </source>
</evidence>
<feature type="transmembrane region" description="Helical" evidence="15">
    <location>
        <begin position="713"/>
        <end position="736"/>
    </location>
</feature>
<dbReference type="Proteomes" id="UP001163726">
    <property type="component" value="Plasmid pCadTS8_2"/>
</dbReference>
<name>A0ABY7AW09_9ALTE</name>
<keyword evidence="17" id="KW-1185">Reference proteome</keyword>